<organism evidence="2 3">
    <name type="scientific">Pseudolactococcus plantarum</name>
    <dbReference type="NCBI Taxonomy" id="1365"/>
    <lineage>
        <taxon>Bacteria</taxon>
        <taxon>Bacillati</taxon>
        <taxon>Bacillota</taxon>
        <taxon>Bacilli</taxon>
        <taxon>Lactobacillales</taxon>
        <taxon>Streptococcaceae</taxon>
        <taxon>Pseudolactococcus</taxon>
    </lineage>
</organism>
<dbReference type="NCBIfam" id="TIGR02593">
    <property type="entry name" value="CRISPR_cas5"/>
    <property type="match status" value="1"/>
</dbReference>
<accession>A0A2A5S1R6</accession>
<proteinExistence type="predicted"/>
<dbReference type="RefSeq" id="WP_068160795.1">
    <property type="nucleotide sequence ID" value="NZ_JXJX01000004.1"/>
</dbReference>
<evidence type="ECO:0000256" key="1">
    <source>
        <dbReference type="ARBA" id="ARBA00023118"/>
    </source>
</evidence>
<keyword evidence="3" id="KW-1185">Reference proteome</keyword>
<dbReference type="GO" id="GO:0051607">
    <property type="term" value="P:defense response to virus"/>
    <property type="evidence" value="ECO:0007669"/>
    <property type="project" value="UniProtKB-KW"/>
</dbReference>
<dbReference type="EMBL" id="JXJX01000004">
    <property type="protein sequence ID" value="PCS07415.1"/>
    <property type="molecule type" value="Genomic_DNA"/>
</dbReference>
<dbReference type="Gene3D" id="3.30.70.2660">
    <property type="match status" value="1"/>
</dbReference>
<protein>
    <submittedName>
        <fullName evidence="2">CRISPR-associated protein Cas5</fullName>
    </submittedName>
</protein>
<dbReference type="CDD" id="cd09756">
    <property type="entry name" value="Cas5_I-E"/>
    <property type="match status" value="1"/>
</dbReference>
<sequence length="237" mass="27146">MTTILLKLSGPLQSYGNDSHFETRQTARYPTKSAIIGMIAASMGLNRNQDQEVQELNEIDLAVRVDQSGELLRDFHMAHAIKKDGKPKRAYVTNRYYLQDAVFVVAISANDVLIKEITKALKSPYFQPFMGRRSLPLMSDFFLKVVDQKPIVALQNLPWQASNWYQKKNKTITRLDVYADADLLNCDSYVMSRERVLSFSQQKREHGFRPVKHSYVSVIKRESATDHDIFSVIEGVL</sequence>
<evidence type="ECO:0000313" key="2">
    <source>
        <dbReference type="EMBL" id="PCS07415.1"/>
    </source>
</evidence>
<dbReference type="Pfam" id="PF09704">
    <property type="entry name" value="Cas_Cas5d"/>
    <property type="match status" value="1"/>
</dbReference>
<keyword evidence="1" id="KW-0051">Antiviral defense</keyword>
<dbReference type="GO" id="GO:0003723">
    <property type="term" value="F:RNA binding"/>
    <property type="evidence" value="ECO:0007669"/>
    <property type="project" value="InterPro"/>
</dbReference>
<dbReference type="STRING" id="1348632.GCA_001591745_00444"/>
<dbReference type="InterPro" id="IPR013422">
    <property type="entry name" value="CRISPR-assoc_prot_Cas5_N"/>
</dbReference>
<comment type="caution">
    <text evidence="2">The sequence shown here is derived from an EMBL/GenBank/DDBJ whole genome shotgun (WGS) entry which is preliminary data.</text>
</comment>
<dbReference type="NCBIfam" id="TIGR01868">
    <property type="entry name" value="casD_Cas5e"/>
    <property type="match status" value="1"/>
</dbReference>
<dbReference type="OrthoDB" id="3189549at2"/>
<dbReference type="AlphaFoldDB" id="A0A2A5S1R6"/>
<reference evidence="2 3" key="1">
    <citation type="submission" date="2014-12" db="EMBL/GenBank/DDBJ databases">
        <title>Draft genome sequences of 10 type strains of Lactococcus.</title>
        <authorList>
            <person name="Sun Z."/>
            <person name="Zhong Z."/>
            <person name="Liu W."/>
            <person name="Zhang W."/>
            <person name="Zhang H."/>
        </authorList>
    </citation>
    <scope>NUCLEOTIDE SEQUENCE [LARGE SCALE GENOMIC DNA]</scope>
    <source>
        <strain evidence="2 3">DSM 20686</strain>
    </source>
</reference>
<name>A0A2A5S1R6_9LACT</name>
<dbReference type="Proteomes" id="UP000242246">
    <property type="component" value="Unassembled WGS sequence"/>
</dbReference>
<dbReference type="InterPro" id="IPR021124">
    <property type="entry name" value="CRISPR-assoc_prot_Cas5"/>
</dbReference>
<evidence type="ECO:0000313" key="3">
    <source>
        <dbReference type="Proteomes" id="UP000242246"/>
    </source>
</evidence>
<gene>
    <name evidence="2" type="ORF">RU87_GL001051</name>
</gene>
<dbReference type="InterPro" id="IPR010147">
    <property type="entry name" value="CRISPR-assoc_prot_CasD"/>
</dbReference>
<dbReference type="GO" id="GO:0043571">
    <property type="term" value="P:maintenance of CRISPR repeat elements"/>
    <property type="evidence" value="ECO:0007669"/>
    <property type="project" value="InterPro"/>
</dbReference>